<proteinExistence type="predicted"/>
<dbReference type="Proteomes" id="UP000269097">
    <property type="component" value="Chromosome"/>
</dbReference>
<sequence length="73" mass="8740">MNLDVILFGKRAVPIDNRARMAESRKKFDDRVREMADDLEFRRQWKKVSKIELWSSAAIFQFDDGSKWYLNIS</sequence>
<dbReference type="KEGG" id="coh:EAV92_03625"/>
<organism evidence="1 2">
    <name type="scientific">Cohnella candidum</name>
    <dbReference type="NCBI Taxonomy" id="2674991"/>
    <lineage>
        <taxon>Bacteria</taxon>
        <taxon>Bacillati</taxon>
        <taxon>Bacillota</taxon>
        <taxon>Bacilli</taxon>
        <taxon>Bacillales</taxon>
        <taxon>Paenibacillaceae</taxon>
        <taxon>Cohnella</taxon>
    </lineage>
</organism>
<gene>
    <name evidence="1" type="ORF">EAV92_03625</name>
</gene>
<dbReference type="RefSeq" id="WP_123039803.1">
    <property type="nucleotide sequence ID" value="NZ_CP033433.1"/>
</dbReference>
<reference evidence="1 2" key="1">
    <citation type="submission" date="2018-10" db="EMBL/GenBank/DDBJ databases">
        <title>Genome Sequence of Cohnella sp.</title>
        <authorList>
            <person name="Srinivasan S."/>
            <person name="Kim M.K."/>
        </authorList>
    </citation>
    <scope>NUCLEOTIDE SEQUENCE [LARGE SCALE GENOMIC DNA]</scope>
    <source>
        <strain evidence="1 2">18JY8-7</strain>
    </source>
</reference>
<dbReference type="EMBL" id="CP033433">
    <property type="protein sequence ID" value="AYQ71740.1"/>
    <property type="molecule type" value="Genomic_DNA"/>
</dbReference>
<keyword evidence="2" id="KW-1185">Reference proteome</keyword>
<dbReference type="AlphaFoldDB" id="A0A3G3JU27"/>
<evidence type="ECO:0000313" key="2">
    <source>
        <dbReference type="Proteomes" id="UP000269097"/>
    </source>
</evidence>
<evidence type="ECO:0000313" key="1">
    <source>
        <dbReference type="EMBL" id="AYQ71740.1"/>
    </source>
</evidence>
<protein>
    <submittedName>
        <fullName evidence="1">Uncharacterized protein</fullName>
    </submittedName>
</protein>
<accession>A0A3G3JU27</accession>
<name>A0A3G3JU27_9BACL</name>